<evidence type="ECO:0000256" key="3">
    <source>
        <dbReference type="ARBA" id="ARBA00022692"/>
    </source>
</evidence>
<evidence type="ECO:0000256" key="4">
    <source>
        <dbReference type="ARBA" id="ARBA00022989"/>
    </source>
</evidence>
<dbReference type="PANTHER" id="PTHR30250:SF11">
    <property type="entry name" value="O-ANTIGEN TRANSPORTER-RELATED"/>
    <property type="match status" value="1"/>
</dbReference>
<comment type="subcellular location">
    <subcellularLocation>
        <location evidence="1">Cell membrane</location>
        <topology evidence="1">Multi-pass membrane protein</topology>
    </subcellularLocation>
</comment>
<accession>A0A1I5L8X9</accession>
<feature type="transmembrane region" description="Helical" evidence="6">
    <location>
        <begin position="306"/>
        <end position="322"/>
    </location>
</feature>
<dbReference type="InterPro" id="IPR050833">
    <property type="entry name" value="Poly_Biosynth_Transport"/>
</dbReference>
<evidence type="ECO:0000256" key="1">
    <source>
        <dbReference type="ARBA" id="ARBA00004651"/>
    </source>
</evidence>
<dbReference type="EMBL" id="FOXB01000002">
    <property type="protein sequence ID" value="SFO93678.1"/>
    <property type="molecule type" value="Genomic_DNA"/>
</dbReference>
<feature type="transmembrane region" description="Helical" evidence="6">
    <location>
        <begin position="39"/>
        <end position="59"/>
    </location>
</feature>
<dbReference type="InterPro" id="IPR002797">
    <property type="entry name" value="Polysacc_synth"/>
</dbReference>
<evidence type="ECO:0000256" key="2">
    <source>
        <dbReference type="ARBA" id="ARBA00022475"/>
    </source>
</evidence>
<sequence length="389" mass="45066">MLKKENIYFLFFSLVSTSIGIFTTFLLSNYFSIEDFGKLQYLLTLVGVFTIFYLSGFDITIQKQIFKRNDYIVKYLLKNVMPFSLILLTIISIAIYFFLEKNRELIFYAAIITSIGIFDKTNAILNSKLKFKQLRYLNLYTKVFILIIVLIAIEINFSIETYIIVFTAASIAILIGRILYSQRYLEISNNIFDKHFIIKEGFLTTLSSSYNILANWSEKVILGVLDINSLAIFTIGQLFPKVIKDNVKVILIPTLNFWASKGFEHYKSMIKKYQYIMWIAGILLYVAIYFMAEIIIINFFPKYEDSIMIIQLLSIPLVFKFIENMKMSSMALSKYTNVFNKINNISNTLKIVLVSVLIPLYGVLGAIASILIVETIRFILVTIEFNKLY</sequence>
<evidence type="ECO:0000313" key="7">
    <source>
        <dbReference type="EMBL" id="SFO93678.1"/>
    </source>
</evidence>
<gene>
    <name evidence="7" type="ORF">SAMN05216234_10296</name>
</gene>
<dbReference type="AlphaFoldDB" id="A0A1I5L8X9"/>
<feature type="transmembrane region" description="Helical" evidence="6">
    <location>
        <begin position="137"/>
        <end position="155"/>
    </location>
</feature>
<feature type="transmembrane region" description="Helical" evidence="6">
    <location>
        <begin position="161"/>
        <end position="180"/>
    </location>
</feature>
<protein>
    <submittedName>
        <fullName evidence="7">Polysaccharide biosynthesis protein</fullName>
    </submittedName>
</protein>
<dbReference type="STRING" id="223786.SAMN05216234_10296"/>
<keyword evidence="4 6" id="KW-1133">Transmembrane helix</keyword>
<keyword evidence="3 6" id="KW-0812">Transmembrane</keyword>
<reference evidence="7 8" key="1">
    <citation type="submission" date="2016-10" db="EMBL/GenBank/DDBJ databases">
        <authorList>
            <person name="de Groot N.N."/>
        </authorList>
    </citation>
    <scope>NUCLEOTIDE SEQUENCE [LARGE SCALE GENOMIC DNA]</scope>
    <source>
        <strain evidence="7 8">EP1-55-1</strain>
    </source>
</reference>
<keyword evidence="8" id="KW-1185">Reference proteome</keyword>
<feature type="transmembrane region" description="Helical" evidence="6">
    <location>
        <begin position="7"/>
        <end position="27"/>
    </location>
</feature>
<dbReference type="Pfam" id="PF01943">
    <property type="entry name" value="Polysacc_synt"/>
    <property type="match status" value="1"/>
</dbReference>
<feature type="transmembrane region" description="Helical" evidence="6">
    <location>
        <begin position="105"/>
        <end position="125"/>
    </location>
</feature>
<keyword evidence="2" id="KW-1003">Cell membrane</keyword>
<evidence type="ECO:0000256" key="5">
    <source>
        <dbReference type="ARBA" id="ARBA00023136"/>
    </source>
</evidence>
<keyword evidence="5 6" id="KW-0472">Membrane</keyword>
<evidence type="ECO:0000256" key="6">
    <source>
        <dbReference type="SAM" id="Phobius"/>
    </source>
</evidence>
<name>A0A1I5L8X9_9BACT</name>
<dbReference type="PANTHER" id="PTHR30250">
    <property type="entry name" value="PST FAMILY PREDICTED COLANIC ACID TRANSPORTER"/>
    <property type="match status" value="1"/>
</dbReference>
<feature type="transmembrane region" description="Helical" evidence="6">
    <location>
        <begin position="351"/>
        <end position="380"/>
    </location>
</feature>
<evidence type="ECO:0000313" key="8">
    <source>
        <dbReference type="Proteomes" id="UP000199227"/>
    </source>
</evidence>
<dbReference type="GO" id="GO:0005886">
    <property type="term" value="C:plasma membrane"/>
    <property type="evidence" value="ECO:0007669"/>
    <property type="project" value="UniProtKB-SubCell"/>
</dbReference>
<proteinExistence type="predicted"/>
<feature type="transmembrane region" description="Helical" evidence="6">
    <location>
        <begin position="275"/>
        <end position="300"/>
    </location>
</feature>
<feature type="transmembrane region" description="Helical" evidence="6">
    <location>
        <begin position="80"/>
        <end position="99"/>
    </location>
</feature>
<organism evidence="7 8">
    <name type="scientific">Hydrogenimonas thermophila</name>
    <dbReference type="NCBI Taxonomy" id="223786"/>
    <lineage>
        <taxon>Bacteria</taxon>
        <taxon>Pseudomonadati</taxon>
        <taxon>Campylobacterota</taxon>
        <taxon>Epsilonproteobacteria</taxon>
        <taxon>Campylobacterales</taxon>
        <taxon>Hydrogenimonadaceae</taxon>
        <taxon>Hydrogenimonas</taxon>
    </lineage>
</organism>
<dbReference type="RefSeq" id="WP_092910206.1">
    <property type="nucleotide sequence ID" value="NZ_FOXB01000002.1"/>
</dbReference>
<dbReference type="Proteomes" id="UP000199227">
    <property type="component" value="Unassembled WGS sequence"/>
</dbReference>